<dbReference type="InterPro" id="IPR050446">
    <property type="entry name" value="FAD-oxidoreductase/Apoptosis"/>
</dbReference>
<dbReference type="EC" id="1.18.1.5" evidence="7"/>
<proteinExistence type="predicted"/>
<dbReference type="KEGG" id="sgi:SGRAN_2775"/>
<sequence>MHFEVLIVGGGHGGAQVAVMLRTQKFAGSVAIVGDEPELPYERPPLSKEYFAGEKEFERIQLRPARYWDERDVTMLLGKRVVGVDPAAHTVTTDGGETIGYGKLVWATGGAPRMLPIPGGDLPGVQGVRTRADADAMKAASETARQIVVIGGGYIGLEAAAVLTKAGKKVVLLEAQDRVLARVAGEALSRFYEKEHREHGVDLRLGVCVEAIEGEAHVTGVRLSDGEVIPADLVIVGIGIVPAVEPLLAAGAEGASGSGGVLVDRHCKTSLPDIYAIGDCAAHENPFAEGAVIRLESVQNANDQANVVAKGIVGDEAPYHAIPWFWSNQYDLKLQTAGLSTGHDRAVLRGDPATRSFSVVYLKQGRVIAIDCVNATKDYVQGRMIVTAGLLATPGQLADTRTPLKELLAP</sequence>
<dbReference type="PRINTS" id="PR00368">
    <property type="entry name" value="FADPNR"/>
</dbReference>
<comment type="cofactor">
    <cofactor evidence="1">
        <name>FAD</name>
        <dbReference type="ChEBI" id="CHEBI:57692"/>
    </cofactor>
</comment>
<dbReference type="AlphaFoldDB" id="A0AA86GN29"/>
<dbReference type="EMBL" id="CP012199">
    <property type="protein sequence ID" value="AMG75124.1"/>
    <property type="molecule type" value="Genomic_DNA"/>
</dbReference>
<evidence type="ECO:0000256" key="4">
    <source>
        <dbReference type="ARBA" id="ARBA00023002"/>
    </source>
</evidence>
<evidence type="ECO:0000256" key="1">
    <source>
        <dbReference type="ARBA" id="ARBA00001974"/>
    </source>
</evidence>
<dbReference type="SUPFAM" id="SSF51905">
    <property type="entry name" value="FAD/NAD(P)-binding domain"/>
    <property type="match status" value="2"/>
</dbReference>
<keyword evidence="3" id="KW-0274">FAD</keyword>
<evidence type="ECO:0000259" key="6">
    <source>
        <dbReference type="Pfam" id="PF14759"/>
    </source>
</evidence>
<accession>A0AA86GN29</accession>
<evidence type="ECO:0000313" key="8">
    <source>
        <dbReference type="Proteomes" id="UP000058599"/>
    </source>
</evidence>
<dbReference type="Proteomes" id="UP000058599">
    <property type="component" value="Chromosome"/>
</dbReference>
<organism evidence="7 8">
    <name type="scientific">Sphingopyxis granuli</name>
    <dbReference type="NCBI Taxonomy" id="267128"/>
    <lineage>
        <taxon>Bacteria</taxon>
        <taxon>Pseudomonadati</taxon>
        <taxon>Pseudomonadota</taxon>
        <taxon>Alphaproteobacteria</taxon>
        <taxon>Sphingomonadales</taxon>
        <taxon>Sphingomonadaceae</taxon>
        <taxon>Sphingopyxis</taxon>
    </lineage>
</organism>
<dbReference type="Gene3D" id="3.30.390.30">
    <property type="match status" value="1"/>
</dbReference>
<feature type="domain" description="Reductase C-terminal" evidence="6">
    <location>
        <begin position="324"/>
        <end position="408"/>
    </location>
</feature>
<name>A0AA86GN29_9SPHN</name>
<dbReference type="PANTHER" id="PTHR43557:SF2">
    <property type="entry name" value="RIESKE DOMAIN-CONTAINING PROTEIN-RELATED"/>
    <property type="match status" value="1"/>
</dbReference>
<keyword evidence="4 7" id="KW-0560">Oxidoreductase</keyword>
<dbReference type="GO" id="GO:0005737">
    <property type="term" value="C:cytoplasm"/>
    <property type="evidence" value="ECO:0007669"/>
    <property type="project" value="TreeGrafter"/>
</dbReference>
<dbReference type="RefSeq" id="WP_067184587.1">
    <property type="nucleotide sequence ID" value="NZ_CP012199.1"/>
</dbReference>
<dbReference type="PANTHER" id="PTHR43557">
    <property type="entry name" value="APOPTOSIS-INDUCING FACTOR 1"/>
    <property type="match status" value="1"/>
</dbReference>
<dbReference type="InterPro" id="IPR016156">
    <property type="entry name" value="FAD/NAD-linked_Rdtase_dimer_sf"/>
</dbReference>
<dbReference type="Gene3D" id="3.50.50.60">
    <property type="entry name" value="FAD/NAD(P)-binding domain"/>
    <property type="match status" value="2"/>
</dbReference>
<dbReference type="Pfam" id="PF14759">
    <property type="entry name" value="Reductase_C"/>
    <property type="match status" value="1"/>
</dbReference>
<dbReference type="InterPro" id="IPR028202">
    <property type="entry name" value="Reductase_C"/>
</dbReference>
<keyword evidence="8" id="KW-1185">Reference proteome</keyword>
<evidence type="ECO:0000256" key="2">
    <source>
        <dbReference type="ARBA" id="ARBA00022630"/>
    </source>
</evidence>
<dbReference type="GO" id="GO:0008860">
    <property type="term" value="F:ferredoxin-NAD+ reductase activity"/>
    <property type="evidence" value="ECO:0007669"/>
    <property type="project" value="UniProtKB-EC"/>
</dbReference>
<feature type="domain" description="FAD/NAD(P)-binding" evidence="5">
    <location>
        <begin position="4"/>
        <end position="305"/>
    </location>
</feature>
<evidence type="ECO:0000313" key="7">
    <source>
        <dbReference type="EMBL" id="AMG75124.1"/>
    </source>
</evidence>
<reference evidence="7 8" key="1">
    <citation type="journal article" date="2016" name="BMC Genomics">
        <title>Genomic analysis of the nitrate-respiring Sphingopyxis granuli (formerly Sphingomonas macrogoltabida) strain TFA.</title>
        <authorList>
            <person name="Garcia-Romero I."/>
            <person name="Perez-Pulido A.J."/>
            <person name="Gonzalez-Flores Y.E."/>
            <person name="Reyes-Ramirez F."/>
            <person name="Santero E."/>
            <person name="Floriano B."/>
        </authorList>
    </citation>
    <scope>NUCLEOTIDE SEQUENCE [LARGE SCALE GENOMIC DNA]</scope>
    <source>
        <strain evidence="7 8">TFA</strain>
    </source>
</reference>
<evidence type="ECO:0000259" key="5">
    <source>
        <dbReference type="Pfam" id="PF07992"/>
    </source>
</evidence>
<dbReference type="Pfam" id="PF07992">
    <property type="entry name" value="Pyr_redox_2"/>
    <property type="match status" value="1"/>
</dbReference>
<dbReference type="EC" id="1.18.1.3" evidence="7"/>
<dbReference type="SUPFAM" id="SSF55424">
    <property type="entry name" value="FAD/NAD-linked reductases, dimerisation (C-terminal) domain"/>
    <property type="match status" value="1"/>
</dbReference>
<dbReference type="InterPro" id="IPR036188">
    <property type="entry name" value="FAD/NAD-bd_sf"/>
</dbReference>
<dbReference type="PRINTS" id="PR00411">
    <property type="entry name" value="PNDRDTASEI"/>
</dbReference>
<protein>
    <submittedName>
        <fullName evidence="7">Ferredoxin--NAD(P)(+) reductase fdr</fullName>
        <ecNumber evidence="7">1.18.1.3</ecNumber>
        <ecNumber evidence="7">1.18.1.5</ecNumber>
    </submittedName>
</protein>
<dbReference type="InterPro" id="IPR023753">
    <property type="entry name" value="FAD/NAD-binding_dom"/>
</dbReference>
<dbReference type="GO" id="GO:0016651">
    <property type="term" value="F:oxidoreductase activity, acting on NAD(P)H"/>
    <property type="evidence" value="ECO:0007669"/>
    <property type="project" value="TreeGrafter"/>
</dbReference>
<gene>
    <name evidence="7" type="primary">camA2</name>
    <name evidence="7" type="ORF">SGRAN_2775</name>
</gene>
<evidence type="ECO:0000256" key="3">
    <source>
        <dbReference type="ARBA" id="ARBA00022827"/>
    </source>
</evidence>
<keyword evidence="2" id="KW-0285">Flavoprotein</keyword>